<sequence length="473" mass="47048">MMGTAHADPTAKAAVAAGREGATTVGRRGAPPPPPPTTKKVLLLVFGEHGRELISSQVALRILTLLCPIPTDGGGAAAVAASKIDAVAPPPPPAEVAALAAELTRTELLLLPLAVPASRLAVERGEVCARLNDRGVDVNRNFGHAWGGADATSVAPEECPGAAPFSEAHPRRVAAVVGAARPDAYVSVHAGDAALLTPWDCGCGPVRGVSAAQDGAAAADRRRRSRLRRAVAALRSAHCVGCATGTASSLFGYNAFGTGGDWAWAAARVRWVLTWEVFGDGGAHHDDCVRLFNPVGVPSVGAVVENWARAPWTLARVMHAADGGGEGVVPSAAADAAAATPTGGAAAATAADAAVTAAAGNPARGGRGARVLPARRLGSVHGREAGVFGGKTWASVVTASVALSAASLGVMVMALGWRPDAGRRGRGSADAGVALSASPSSAGYLTPSSRCSNGGTCTLLPAGSAVSEVGGGV</sequence>
<dbReference type="SUPFAM" id="SSF53187">
    <property type="entry name" value="Zn-dependent exopeptidases"/>
    <property type="match status" value="1"/>
</dbReference>
<dbReference type="OrthoDB" id="5514at2759"/>
<dbReference type="PANTHER" id="PTHR11705">
    <property type="entry name" value="PROTEASE FAMILY M14 CARBOXYPEPTIDASE A,B"/>
    <property type="match status" value="1"/>
</dbReference>
<dbReference type="PANTHER" id="PTHR11705:SF119">
    <property type="entry name" value="OS02G0119300 PROTEIN"/>
    <property type="match status" value="1"/>
</dbReference>
<feature type="domain" description="Peptidase M14" evidence="4">
    <location>
        <begin position="9"/>
        <end position="291"/>
    </location>
</feature>
<evidence type="ECO:0000313" key="5">
    <source>
        <dbReference type="EMBL" id="OSX76095.1"/>
    </source>
</evidence>
<dbReference type="Gene3D" id="3.40.630.10">
    <property type="entry name" value="Zn peptidases"/>
    <property type="match status" value="1"/>
</dbReference>
<dbReference type="GO" id="GO:0008270">
    <property type="term" value="F:zinc ion binding"/>
    <property type="evidence" value="ECO:0007669"/>
    <property type="project" value="InterPro"/>
</dbReference>
<keyword evidence="6" id="KW-1185">Reference proteome</keyword>
<evidence type="ECO:0000256" key="3">
    <source>
        <dbReference type="SAM" id="MobiDB-lite"/>
    </source>
</evidence>
<gene>
    <name evidence="5" type="ORF">BU14_0207s0014</name>
</gene>
<evidence type="ECO:0000256" key="2">
    <source>
        <dbReference type="ARBA" id="ARBA00005988"/>
    </source>
</evidence>
<dbReference type="GO" id="GO:0005615">
    <property type="term" value="C:extracellular space"/>
    <property type="evidence" value="ECO:0007669"/>
    <property type="project" value="TreeGrafter"/>
</dbReference>
<dbReference type="Proteomes" id="UP000218209">
    <property type="component" value="Unassembled WGS sequence"/>
</dbReference>
<dbReference type="EMBL" id="KV918880">
    <property type="protein sequence ID" value="OSX76095.1"/>
    <property type="molecule type" value="Genomic_DNA"/>
</dbReference>
<feature type="region of interest" description="Disordered" evidence="3">
    <location>
        <begin position="1"/>
        <end position="37"/>
    </location>
</feature>
<dbReference type="GO" id="GO:0006508">
    <property type="term" value="P:proteolysis"/>
    <property type="evidence" value="ECO:0007669"/>
    <property type="project" value="InterPro"/>
</dbReference>
<dbReference type="AlphaFoldDB" id="A0A1X6P5S4"/>
<evidence type="ECO:0000259" key="4">
    <source>
        <dbReference type="SMART" id="SM00631"/>
    </source>
</evidence>
<organism evidence="5 6">
    <name type="scientific">Porphyra umbilicalis</name>
    <name type="common">Purple laver</name>
    <name type="synonym">Red alga</name>
    <dbReference type="NCBI Taxonomy" id="2786"/>
    <lineage>
        <taxon>Eukaryota</taxon>
        <taxon>Rhodophyta</taxon>
        <taxon>Bangiophyceae</taxon>
        <taxon>Bangiales</taxon>
        <taxon>Bangiaceae</taxon>
        <taxon>Porphyra</taxon>
    </lineage>
</organism>
<accession>A0A1X6P5S4</accession>
<dbReference type="Pfam" id="PF00246">
    <property type="entry name" value="Peptidase_M14"/>
    <property type="match status" value="1"/>
</dbReference>
<evidence type="ECO:0000256" key="1">
    <source>
        <dbReference type="ARBA" id="ARBA00001947"/>
    </source>
</evidence>
<name>A0A1X6P5S4_PORUM</name>
<dbReference type="GO" id="GO:0004181">
    <property type="term" value="F:metallocarboxypeptidase activity"/>
    <property type="evidence" value="ECO:0007669"/>
    <property type="project" value="InterPro"/>
</dbReference>
<feature type="compositionally biased region" description="Low complexity" evidence="3">
    <location>
        <begin position="10"/>
        <end position="29"/>
    </location>
</feature>
<proteinExistence type="inferred from homology"/>
<reference evidence="5 6" key="1">
    <citation type="submission" date="2017-03" db="EMBL/GenBank/DDBJ databases">
        <title>WGS assembly of Porphyra umbilicalis.</title>
        <authorList>
            <person name="Brawley S.H."/>
            <person name="Blouin N.A."/>
            <person name="Ficko-Blean E."/>
            <person name="Wheeler G.L."/>
            <person name="Lohr M."/>
            <person name="Goodson H.V."/>
            <person name="Jenkins J.W."/>
            <person name="Blaby-Haas C.E."/>
            <person name="Helliwell K.E."/>
            <person name="Chan C."/>
            <person name="Marriage T."/>
            <person name="Bhattacharya D."/>
            <person name="Klein A.S."/>
            <person name="Badis Y."/>
            <person name="Brodie J."/>
            <person name="Cao Y."/>
            <person name="Collen J."/>
            <person name="Dittami S.M."/>
            <person name="Gachon C.M."/>
            <person name="Green B.R."/>
            <person name="Karpowicz S."/>
            <person name="Kim J.W."/>
            <person name="Kudahl U."/>
            <person name="Lin S."/>
            <person name="Michel G."/>
            <person name="Mittag M."/>
            <person name="Olson B.J."/>
            <person name="Pangilinan J."/>
            <person name="Peng Y."/>
            <person name="Qiu H."/>
            <person name="Shu S."/>
            <person name="Singer J.T."/>
            <person name="Smith A.G."/>
            <person name="Sprecher B.N."/>
            <person name="Wagner V."/>
            <person name="Wang W."/>
            <person name="Wang Z.-Y."/>
            <person name="Yan J."/>
            <person name="Yarish C."/>
            <person name="Zoeuner-Riek S."/>
            <person name="Zhuang Y."/>
            <person name="Zou Y."/>
            <person name="Lindquist E.A."/>
            <person name="Grimwood J."/>
            <person name="Barry K."/>
            <person name="Rokhsar D.S."/>
            <person name="Schmutz J."/>
            <person name="Stiller J.W."/>
            <person name="Grossman A.R."/>
            <person name="Prochnik S.E."/>
        </authorList>
    </citation>
    <scope>NUCLEOTIDE SEQUENCE [LARGE SCALE GENOMIC DNA]</scope>
    <source>
        <strain evidence="5">4086291</strain>
    </source>
</reference>
<protein>
    <recommendedName>
        <fullName evidence="4">Peptidase M14 domain-containing protein</fullName>
    </recommendedName>
</protein>
<evidence type="ECO:0000313" key="6">
    <source>
        <dbReference type="Proteomes" id="UP000218209"/>
    </source>
</evidence>
<comment type="cofactor">
    <cofactor evidence="1">
        <name>Zn(2+)</name>
        <dbReference type="ChEBI" id="CHEBI:29105"/>
    </cofactor>
</comment>
<comment type="similarity">
    <text evidence="2">Belongs to the peptidase M14 family.</text>
</comment>
<dbReference type="InterPro" id="IPR000834">
    <property type="entry name" value="Peptidase_M14"/>
</dbReference>
<dbReference type="SMART" id="SM00631">
    <property type="entry name" value="Zn_pept"/>
    <property type="match status" value="1"/>
</dbReference>